<dbReference type="AlphaFoldDB" id="A0A0N0V7P0"/>
<protein>
    <submittedName>
        <fullName evidence="2">Uncharacterized protein</fullName>
    </submittedName>
</protein>
<gene>
    <name evidence="2" type="ORF">FLAG1_03584</name>
</gene>
<accession>A0A0N0V7P0</accession>
<feature type="compositionally biased region" description="Polar residues" evidence="1">
    <location>
        <begin position="34"/>
        <end position="43"/>
    </location>
</feature>
<feature type="compositionally biased region" description="Polar residues" evidence="1">
    <location>
        <begin position="1"/>
        <end position="27"/>
    </location>
</feature>
<organism evidence="2 3">
    <name type="scientific">Fusarium langsethiae</name>
    <dbReference type="NCBI Taxonomy" id="179993"/>
    <lineage>
        <taxon>Eukaryota</taxon>
        <taxon>Fungi</taxon>
        <taxon>Dikarya</taxon>
        <taxon>Ascomycota</taxon>
        <taxon>Pezizomycotina</taxon>
        <taxon>Sordariomycetes</taxon>
        <taxon>Hypocreomycetidae</taxon>
        <taxon>Hypocreales</taxon>
        <taxon>Nectriaceae</taxon>
        <taxon>Fusarium</taxon>
    </lineage>
</organism>
<evidence type="ECO:0000313" key="2">
    <source>
        <dbReference type="EMBL" id="KPA43504.1"/>
    </source>
</evidence>
<sequence>MSDNASNNSLTSSNFQADTTKYSSSKTADPETASIATVSSSTPLVKKEEKKEKNGTEIDVKKLQERALKSQIRFNSGLEWGSGTDLKIERKMKGIFWLYMGLAIALVK</sequence>
<keyword evidence="3" id="KW-1185">Reference proteome</keyword>
<feature type="compositionally biased region" description="Basic and acidic residues" evidence="1">
    <location>
        <begin position="45"/>
        <end position="58"/>
    </location>
</feature>
<dbReference type="OrthoDB" id="5082551at2759"/>
<reference evidence="2 3" key="1">
    <citation type="submission" date="2015-04" db="EMBL/GenBank/DDBJ databases">
        <title>The draft genome sequence of Fusarium langsethiae, a T-2/HT-2 mycotoxin producer.</title>
        <authorList>
            <person name="Lysoe E."/>
            <person name="Divon H.H."/>
            <person name="Terzi V."/>
            <person name="Orru L."/>
            <person name="Lamontanara A."/>
            <person name="Kolseth A.-K."/>
            <person name="Frandsen R.J."/>
            <person name="Nielsen K."/>
            <person name="Thrane U."/>
        </authorList>
    </citation>
    <scope>NUCLEOTIDE SEQUENCE [LARGE SCALE GENOMIC DNA]</scope>
    <source>
        <strain evidence="2 3">Fl201059</strain>
    </source>
</reference>
<dbReference type="EMBL" id="JXCE01000041">
    <property type="protein sequence ID" value="KPA43504.1"/>
    <property type="molecule type" value="Genomic_DNA"/>
</dbReference>
<evidence type="ECO:0000313" key="3">
    <source>
        <dbReference type="Proteomes" id="UP000037904"/>
    </source>
</evidence>
<dbReference type="Proteomes" id="UP000037904">
    <property type="component" value="Unassembled WGS sequence"/>
</dbReference>
<name>A0A0N0V7P0_FUSLA</name>
<proteinExistence type="predicted"/>
<comment type="caution">
    <text evidence="2">The sequence shown here is derived from an EMBL/GenBank/DDBJ whole genome shotgun (WGS) entry which is preliminary data.</text>
</comment>
<evidence type="ECO:0000256" key="1">
    <source>
        <dbReference type="SAM" id="MobiDB-lite"/>
    </source>
</evidence>
<feature type="region of interest" description="Disordered" evidence="1">
    <location>
        <begin position="1"/>
        <end position="58"/>
    </location>
</feature>